<dbReference type="SMART" id="SM00267">
    <property type="entry name" value="GGDEF"/>
    <property type="match status" value="1"/>
</dbReference>
<sequence length="291" mass="32815">MLDAMPIPLSWATIPSGEIVFCNRAFVRYFGYSASELSTVDNWIDSFYIYESERAVARSSWKERWLAASSGVDEIDDIELHIRCSDGKVVTALHRGIILHELGIGIAIFEDITARKIAEERARHIALEDALTGLRNRRALQAQWDTEHLVSDDAARSRAALLLLDIDGFKQINDRYGHNVGDEVLVGFADRLREGVRNDCIYRYGGDEFVIYASKLKDAEIFVSSVCERILSLMRPPIQSTSGPIDVRCTIGASVFPENATELKGLIERADEALYRRKRIRKGTWGLYGQD</sequence>
<dbReference type="Gene3D" id="3.30.70.270">
    <property type="match status" value="1"/>
</dbReference>
<dbReference type="InterPro" id="IPR000014">
    <property type="entry name" value="PAS"/>
</dbReference>
<dbReference type="SUPFAM" id="SSF55785">
    <property type="entry name" value="PYP-like sensor domain (PAS domain)"/>
    <property type="match status" value="1"/>
</dbReference>
<dbReference type="PANTHER" id="PTHR44757:SF2">
    <property type="entry name" value="BIOFILM ARCHITECTURE MAINTENANCE PROTEIN MBAA"/>
    <property type="match status" value="1"/>
</dbReference>
<dbReference type="InterPro" id="IPR000160">
    <property type="entry name" value="GGDEF_dom"/>
</dbReference>
<dbReference type="InterPro" id="IPR035965">
    <property type="entry name" value="PAS-like_dom_sf"/>
</dbReference>
<dbReference type="Pfam" id="PF00990">
    <property type="entry name" value="GGDEF"/>
    <property type="match status" value="1"/>
</dbReference>
<name>A0ABY3DWS9_9HYPH</name>
<dbReference type="RefSeq" id="WP_144341785.1">
    <property type="nucleotide sequence ID" value="NZ_VMBP01000001.1"/>
</dbReference>
<dbReference type="PROSITE" id="PS50887">
    <property type="entry name" value="GGDEF"/>
    <property type="match status" value="1"/>
</dbReference>
<feature type="domain" description="GGDEF" evidence="1">
    <location>
        <begin position="157"/>
        <end position="290"/>
    </location>
</feature>
<organism evidence="2 3">
    <name type="scientific">Ancylobacter moscoviensis</name>
    <dbReference type="NCBI Taxonomy" id="2597768"/>
    <lineage>
        <taxon>Bacteria</taxon>
        <taxon>Pseudomonadati</taxon>
        <taxon>Pseudomonadota</taxon>
        <taxon>Alphaproteobacteria</taxon>
        <taxon>Hyphomicrobiales</taxon>
        <taxon>Xanthobacteraceae</taxon>
        <taxon>Ancylobacter</taxon>
    </lineage>
</organism>
<dbReference type="EMBL" id="VMBP01000001">
    <property type="protein sequence ID" value="TSJ64630.1"/>
    <property type="molecule type" value="Genomic_DNA"/>
</dbReference>
<keyword evidence="3" id="KW-1185">Reference proteome</keyword>
<dbReference type="Gene3D" id="3.30.450.20">
    <property type="entry name" value="PAS domain"/>
    <property type="match status" value="1"/>
</dbReference>
<protein>
    <submittedName>
        <fullName evidence="2">Sensor domain-containing diguanylate cyclase</fullName>
    </submittedName>
</protein>
<dbReference type="InterPro" id="IPR052155">
    <property type="entry name" value="Biofilm_reg_signaling"/>
</dbReference>
<dbReference type="CDD" id="cd01949">
    <property type="entry name" value="GGDEF"/>
    <property type="match status" value="1"/>
</dbReference>
<dbReference type="PANTHER" id="PTHR44757">
    <property type="entry name" value="DIGUANYLATE CYCLASE DGCP"/>
    <property type="match status" value="1"/>
</dbReference>
<dbReference type="InterPro" id="IPR043128">
    <property type="entry name" value="Rev_trsase/Diguanyl_cyclase"/>
</dbReference>
<evidence type="ECO:0000313" key="3">
    <source>
        <dbReference type="Proteomes" id="UP000315321"/>
    </source>
</evidence>
<proteinExistence type="predicted"/>
<gene>
    <name evidence="2" type="ORF">FO470_05065</name>
</gene>
<evidence type="ECO:0000313" key="2">
    <source>
        <dbReference type="EMBL" id="TSJ64630.1"/>
    </source>
</evidence>
<comment type="caution">
    <text evidence="2">The sequence shown here is derived from an EMBL/GenBank/DDBJ whole genome shotgun (WGS) entry which is preliminary data.</text>
</comment>
<dbReference type="Proteomes" id="UP000315321">
    <property type="component" value="Unassembled WGS sequence"/>
</dbReference>
<dbReference type="NCBIfam" id="TIGR00229">
    <property type="entry name" value="sensory_box"/>
    <property type="match status" value="1"/>
</dbReference>
<dbReference type="SUPFAM" id="SSF55073">
    <property type="entry name" value="Nucleotide cyclase"/>
    <property type="match status" value="1"/>
</dbReference>
<reference evidence="2 3" key="1">
    <citation type="submission" date="2019-07" db="EMBL/GenBank/DDBJ databases">
        <authorList>
            <person name="Grouzdev D.S."/>
        </authorList>
    </citation>
    <scope>NUCLEOTIDE SEQUENCE [LARGE SCALE GENOMIC DNA]</scope>
    <source>
        <strain evidence="2 3">3C</strain>
    </source>
</reference>
<dbReference type="NCBIfam" id="TIGR00254">
    <property type="entry name" value="GGDEF"/>
    <property type="match status" value="1"/>
</dbReference>
<evidence type="ECO:0000259" key="1">
    <source>
        <dbReference type="PROSITE" id="PS50887"/>
    </source>
</evidence>
<accession>A0ABY3DWS9</accession>
<dbReference type="InterPro" id="IPR029787">
    <property type="entry name" value="Nucleotide_cyclase"/>
</dbReference>
<dbReference type="Pfam" id="PF13188">
    <property type="entry name" value="PAS_8"/>
    <property type="match status" value="1"/>
</dbReference>
<dbReference type="CDD" id="cd00130">
    <property type="entry name" value="PAS"/>
    <property type="match status" value="1"/>
</dbReference>